<dbReference type="EMBL" id="CAUJNA010001001">
    <property type="protein sequence ID" value="CAJ1383282.1"/>
    <property type="molecule type" value="Genomic_DNA"/>
</dbReference>
<gene>
    <name evidence="2" type="ORF">EVOR1521_LOCUS10440</name>
</gene>
<name>A0AA36MTG9_9DINO</name>
<protein>
    <submittedName>
        <fullName evidence="2">Uncharacterized protein</fullName>
    </submittedName>
</protein>
<evidence type="ECO:0000313" key="2">
    <source>
        <dbReference type="EMBL" id="CAJ1383282.1"/>
    </source>
</evidence>
<dbReference type="AlphaFoldDB" id="A0AA36MTG9"/>
<organism evidence="2 3">
    <name type="scientific">Effrenium voratum</name>
    <dbReference type="NCBI Taxonomy" id="2562239"/>
    <lineage>
        <taxon>Eukaryota</taxon>
        <taxon>Sar</taxon>
        <taxon>Alveolata</taxon>
        <taxon>Dinophyceae</taxon>
        <taxon>Suessiales</taxon>
        <taxon>Symbiodiniaceae</taxon>
        <taxon>Effrenium</taxon>
    </lineage>
</organism>
<feature type="compositionally biased region" description="Basic and acidic residues" evidence="1">
    <location>
        <begin position="338"/>
        <end position="353"/>
    </location>
</feature>
<proteinExistence type="predicted"/>
<evidence type="ECO:0000256" key="1">
    <source>
        <dbReference type="SAM" id="MobiDB-lite"/>
    </source>
</evidence>
<evidence type="ECO:0000313" key="3">
    <source>
        <dbReference type="Proteomes" id="UP001178507"/>
    </source>
</evidence>
<accession>A0AA36MTG9</accession>
<feature type="compositionally biased region" description="Polar residues" evidence="1">
    <location>
        <begin position="311"/>
        <end position="325"/>
    </location>
</feature>
<keyword evidence="3" id="KW-1185">Reference proteome</keyword>
<sequence length="369" mass="40629">MTEMVKYDMGMQGMHGAQGVHTLQNLQYMRMGGMQGMHEMDMHYSDGLSDVGSIDGSYMGGMSMGVISMGGMSMGSMSTMSDMSSMSATHYMGGMSMGNGMMGMNGMSGGMDYMGGYGNMRMAQRTRMPQDTGRSPVASLEAERQWLLLLLKLRSFPLDWRSGDEAGRRLDALGKEVRLSDLYAACPTLRKRVSSYGGLGKLWAASHQWMLPTQMFSDLQEAPKRRVKAPQVDARHDKKAWQQLLDDLMAFPADWNAQMHKDLRGALLGRQLHLAHRFAKCPGLRRQVDQEGGLCNLWQKLHQQAAEADPSGTSGDVSWTTSSISGADFLGPSPDQELPAKEKNKIPKPREGDNLDPGAWAEDLLTNEG</sequence>
<feature type="region of interest" description="Disordered" evidence="1">
    <location>
        <begin position="306"/>
        <end position="369"/>
    </location>
</feature>
<reference evidence="2" key="1">
    <citation type="submission" date="2023-08" db="EMBL/GenBank/DDBJ databases">
        <authorList>
            <person name="Chen Y."/>
            <person name="Shah S."/>
            <person name="Dougan E. K."/>
            <person name="Thang M."/>
            <person name="Chan C."/>
        </authorList>
    </citation>
    <scope>NUCLEOTIDE SEQUENCE</scope>
</reference>
<dbReference type="Proteomes" id="UP001178507">
    <property type="component" value="Unassembled WGS sequence"/>
</dbReference>
<comment type="caution">
    <text evidence="2">The sequence shown here is derived from an EMBL/GenBank/DDBJ whole genome shotgun (WGS) entry which is preliminary data.</text>
</comment>